<dbReference type="GO" id="GO:0016020">
    <property type="term" value="C:membrane"/>
    <property type="evidence" value="ECO:0007669"/>
    <property type="project" value="TreeGrafter"/>
</dbReference>
<evidence type="ECO:0000313" key="8">
    <source>
        <dbReference type="Proteomes" id="UP000264800"/>
    </source>
</evidence>
<evidence type="ECO:0000256" key="3">
    <source>
        <dbReference type="ARBA" id="ARBA00039568"/>
    </source>
</evidence>
<organism evidence="7 8">
    <name type="scientific">Kryptolebias marmoratus</name>
    <name type="common">Mangrove killifish</name>
    <name type="synonym">Rivulus marmoratus</name>
    <dbReference type="NCBI Taxonomy" id="37003"/>
    <lineage>
        <taxon>Eukaryota</taxon>
        <taxon>Metazoa</taxon>
        <taxon>Chordata</taxon>
        <taxon>Craniata</taxon>
        <taxon>Vertebrata</taxon>
        <taxon>Euteleostomi</taxon>
        <taxon>Actinopterygii</taxon>
        <taxon>Neopterygii</taxon>
        <taxon>Teleostei</taxon>
        <taxon>Neoteleostei</taxon>
        <taxon>Acanthomorphata</taxon>
        <taxon>Ovalentaria</taxon>
        <taxon>Atherinomorphae</taxon>
        <taxon>Cyprinodontiformes</taxon>
        <taxon>Rivulidae</taxon>
        <taxon>Kryptolebias</taxon>
    </lineage>
</organism>
<feature type="transmembrane region" description="Helical" evidence="5">
    <location>
        <begin position="6"/>
        <end position="23"/>
    </location>
</feature>
<keyword evidence="8" id="KW-1185">Reference proteome</keyword>
<dbReference type="GO" id="GO:0012505">
    <property type="term" value="C:endomembrane system"/>
    <property type="evidence" value="ECO:0007669"/>
    <property type="project" value="TreeGrafter"/>
</dbReference>
<dbReference type="Proteomes" id="UP000264800">
    <property type="component" value="Unplaced"/>
</dbReference>
<evidence type="ECO:0000256" key="2">
    <source>
        <dbReference type="ARBA" id="ARBA00038357"/>
    </source>
</evidence>
<comment type="similarity">
    <text evidence="2">Belongs to the cytochrome b5 family. MAPR subfamily.</text>
</comment>
<accession>A0A3Q3G3G9</accession>
<sequence length="255" mass="28120">PPFWKGYALVAVLSILFAVLFVPRDWSVLSGPKPPQGPLAARLLLSRRELAQYDGEEGSRGLYLAILGRVFDVSKGHKHYGPGGAYHFMAGRDASLAFITGDFTERGLTDDVSSLSPLQVVALFDWLAFYQREYKRTHLGRFYNETGQPTEALVNVEGLLAEGRHLKAQSEAEKVRLPPCNSEWSTNRGGRVWCSPKSGGVIREWTGVPRRFFSPASSGVQCVCVKDASTAEEDPNLQKYDSCPAHADSCFVGEH</sequence>
<comment type="function">
    <text evidence="1">Heme-binding protein which promotes neuronal but not astrocyte differentiation.</text>
</comment>
<feature type="domain" description="Cytochrome b5 heme-binding" evidence="6">
    <location>
        <begin position="45"/>
        <end position="143"/>
    </location>
</feature>
<dbReference type="SMART" id="SM01117">
    <property type="entry name" value="Cyt-b5"/>
    <property type="match status" value="1"/>
</dbReference>
<dbReference type="SUPFAM" id="SSF55856">
    <property type="entry name" value="Cytochrome b5-like heme/steroid binding domain"/>
    <property type="match status" value="1"/>
</dbReference>
<name>A0A3Q3G3G9_KRYMA</name>
<reference evidence="7" key="1">
    <citation type="submission" date="2025-08" db="UniProtKB">
        <authorList>
            <consortium name="Ensembl"/>
        </authorList>
    </citation>
    <scope>IDENTIFICATION</scope>
</reference>
<evidence type="ECO:0000256" key="5">
    <source>
        <dbReference type="SAM" id="Phobius"/>
    </source>
</evidence>
<dbReference type="OMA" id="GHKHYGP"/>
<evidence type="ECO:0000259" key="6">
    <source>
        <dbReference type="SMART" id="SM01117"/>
    </source>
</evidence>
<evidence type="ECO:0000256" key="4">
    <source>
        <dbReference type="ARBA" id="ARBA00042241"/>
    </source>
</evidence>
<dbReference type="Gene3D" id="3.10.120.10">
    <property type="entry name" value="Cytochrome b5-like heme/steroid binding domain"/>
    <property type="match status" value="1"/>
</dbReference>
<dbReference type="Ensembl" id="ENSKMAT00000019099.1">
    <property type="protein sequence ID" value="ENSKMAP00000018837.1"/>
    <property type="gene ID" value="ENSKMAG00000013997.1"/>
</dbReference>
<dbReference type="AlphaFoldDB" id="A0A3Q3G3G9"/>
<dbReference type="InterPro" id="IPR050577">
    <property type="entry name" value="MAPR/NEUFC/NENF-like"/>
</dbReference>
<dbReference type="Pfam" id="PF00173">
    <property type="entry name" value="Cyt-b5"/>
    <property type="match status" value="1"/>
</dbReference>
<dbReference type="InterPro" id="IPR036400">
    <property type="entry name" value="Cyt_B5-like_heme/steroid_sf"/>
</dbReference>
<evidence type="ECO:0000313" key="7">
    <source>
        <dbReference type="Ensembl" id="ENSKMAP00000018837.1"/>
    </source>
</evidence>
<protein>
    <recommendedName>
        <fullName evidence="3">Neuferricin</fullName>
    </recommendedName>
    <alternativeName>
        <fullName evidence="4">Cytochrome b5 domain-containing protein 2</fullName>
    </alternativeName>
</protein>
<dbReference type="InterPro" id="IPR001199">
    <property type="entry name" value="Cyt_B5-like_heme/steroid-bd"/>
</dbReference>
<dbReference type="STRING" id="37003.ENSKMAP00000018837"/>
<proteinExistence type="inferred from homology"/>
<keyword evidence="5" id="KW-0472">Membrane</keyword>
<reference evidence="7" key="2">
    <citation type="submission" date="2025-09" db="UniProtKB">
        <authorList>
            <consortium name="Ensembl"/>
        </authorList>
    </citation>
    <scope>IDENTIFICATION</scope>
</reference>
<dbReference type="PANTHER" id="PTHR10281:SF4">
    <property type="entry name" value="NEUFERRICIN"/>
    <property type="match status" value="1"/>
</dbReference>
<keyword evidence="5" id="KW-0812">Transmembrane</keyword>
<dbReference type="PANTHER" id="PTHR10281">
    <property type="entry name" value="MEMBRANE-ASSOCIATED PROGESTERONE RECEPTOR COMPONENT-RELATED"/>
    <property type="match status" value="1"/>
</dbReference>
<evidence type="ECO:0000256" key="1">
    <source>
        <dbReference type="ARBA" id="ARBA00037690"/>
    </source>
</evidence>
<keyword evidence="5" id="KW-1133">Transmembrane helix</keyword>
<dbReference type="GeneTree" id="ENSGT00940000160156"/>